<organism evidence="1 2">
    <name type="scientific">Taibaiella chishuiensis</name>
    <dbReference type="NCBI Taxonomy" id="1434707"/>
    <lineage>
        <taxon>Bacteria</taxon>
        <taxon>Pseudomonadati</taxon>
        <taxon>Bacteroidota</taxon>
        <taxon>Chitinophagia</taxon>
        <taxon>Chitinophagales</taxon>
        <taxon>Chitinophagaceae</taxon>
        <taxon>Taibaiella</taxon>
    </lineage>
</organism>
<dbReference type="AlphaFoldDB" id="A0A2P8D8H8"/>
<dbReference type="SUPFAM" id="SSF55729">
    <property type="entry name" value="Acyl-CoA N-acyltransferases (Nat)"/>
    <property type="match status" value="1"/>
</dbReference>
<name>A0A2P8D8H8_9BACT</name>
<dbReference type="OrthoDB" id="660843at2"/>
<accession>A0A2P8D8H8</accession>
<dbReference type="Gene3D" id="3.40.630.30">
    <property type="match status" value="1"/>
</dbReference>
<dbReference type="RefSeq" id="WP_106522505.1">
    <property type="nucleotide sequence ID" value="NZ_PYGD01000002.1"/>
</dbReference>
<gene>
    <name evidence="1" type="ORF">B0I18_102483</name>
</gene>
<sequence length="168" mass="18716">MNIITKFTVATEQGIDTLLSLTHALAREQYAALLDPADLDHYISRRFNIKTLTAEINSLANQWLVVYADNNAAGYARITGKGARPGILEGKRAIRIADFGILRQYTDPAVAAALFDKCLSVCQPYDHTWLQEYTGSPLNSLLERHGFVRQPDTVVPDELPLASVCWIR</sequence>
<reference evidence="1 2" key="1">
    <citation type="submission" date="2018-03" db="EMBL/GenBank/DDBJ databases">
        <title>Genomic Encyclopedia of Type Strains, Phase III (KMG-III): the genomes of soil and plant-associated and newly described type strains.</title>
        <authorList>
            <person name="Whitman W."/>
        </authorList>
    </citation>
    <scope>NUCLEOTIDE SEQUENCE [LARGE SCALE GENOMIC DNA]</scope>
    <source>
        <strain evidence="1 2">CGMCC 1.12700</strain>
    </source>
</reference>
<keyword evidence="2" id="KW-1185">Reference proteome</keyword>
<evidence type="ECO:0000313" key="2">
    <source>
        <dbReference type="Proteomes" id="UP000240572"/>
    </source>
</evidence>
<dbReference type="InterPro" id="IPR016181">
    <property type="entry name" value="Acyl_CoA_acyltransferase"/>
</dbReference>
<proteinExistence type="predicted"/>
<comment type="caution">
    <text evidence="1">The sequence shown here is derived from an EMBL/GenBank/DDBJ whole genome shotgun (WGS) entry which is preliminary data.</text>
</comment>
<evidence type="ECO:0000313" key="1">
    <source>
        <dbReference type="EMBL" id="PSK93513.1"/>
    </source>
</evidence>
<protein>
    <recommendedName>
        <fullName evidence="3">N-acetyltransferase domain-containing protein</fullName>
    </recommendedName>
</protein>
<dbReference type="Proteomes" id="UP000240572">
    <property type="component" value="Unassembled WGS sequence"/>
</dbReference>
<evidence type="ECO:0008006" key="3">
    <source>
        <dbReference type="Google" id="ProtNLM"/>
    </source>
</evidence>
<dbReference type="EMBL" id="PYGD01000002">
    <property type="protein sequence ID" value="PSK93513.1"/>
    <property type="molecule type" value="Genomic_DNA"/>
</dbReference>